<organism evidence="2 3">
    <name type="scientific">Ficus carica</name>
    <name type="common">Common fig</name>
    <dbReference type="NCBI Taxonomy" id="3494"/>
    <lineage>
        <taxon>Eukaryota</taxon>
        <taxon>Viridiplantae</taxon>
        <taxon>Streptophyta</taxon>
        <taxon>Embryophyta</taxon>
        <taxon>Tracheophyta</taxon>
        <taxon>Spermatophyta</taxon>
        <taxon>Magnoliopsida</taxon>
        <taxon>eudicotyledons</taxon>
        <taxon>Gunneridae</taxon>
        <taxon>Pentapetalae</taxon>
        <taxon>rosids</taxon>
        <taxon>fabids</taxon>
        <taxon>Rosales</taxon>
        <taxon>Moraceae</taxon>
        <taxon>Ficeae</taxon>
        <taxon>Ficus</taxon>
    </lineage>
</organism>
<dbReference type="EMBL" id="BTGU01000021">
    <property type="protein sequence ID" value="GMN45845.1"/>
    <property type="molecule type" value="Genomic_DNA"/>
</dbReference>
<dbReference type="SUPFAM" id="SSF69065">
    <property type="entry name" value="RNase III domain-like"/>
    <property type="match status" value="1"/>
</dbReference>
<proteinExistence type="predicted"/>
<dbReference type="GO" id="GO:0004525">
    <property type="term" value="F:ribonuclease III activity"/>
    <property type="evidence" value="ECO:0007669"/>
    <property type="project" value="InterPro"/>
</dbReference>
<dbReference type="InterPro" id="IPR000999">
    <property type="entry name" value="RNase_III_dom"/>
</dbReference>
<dbReference type="CDD" id="cd00593">
    <property type="entry name" value="RIBOc"/>
    <property type="match status" value="1"/>
</dbReference>
<dbReference type="GO" id="GO:0006396">
    <property type="term" value="P:RNA processing"/>
    <property type="evidence" value="ECO:0007669"/>
    <property type="project" value="InterPro"/>
</dbReference>
<sequence length="122" mass="12803">MTHPSFSEENNRALSMLGASVIETSATLHYLQQDIDISPGDLSLRLTAISKVETSCAIDGMTLGLEKIVRVSPKTNSSVPSVVCSAFRAFFGAIAVDTGKADDAGDVFWTVHKGKVGGALAC</sequence>
<name>A0AA88A525_FICCA</name>
<dbReference type="PROSITE" id="PS50142">
    <property type="entry name" value="RNASE_3_2"/>
    <property type="match status" value="1"/>
</dbReference>
<evidence type="ECO:0000313" key="3">
    <source>
        <dbReference type="Proteomes" id="UP001187192"/>
    </source>
</evidence>
<reference evidence="2" key="1">
    <citation type="submission" date="2023-07" db="EMBL/GenBank/DDBJ databases">
        <title>draft genome sequence of fig (Ficus carica).</title>
        <authorList>
            <person name="Takahashi T."/>
            <person name="Nishimura K."/>
        </authorList>
    </citation>
    <scope>NUCLEOTIDE SEQUENCE</scope>
</reference>
<evidence type="ECO:0000259" key="1">
    <source>
        <dbReference type="PROSITE" id="PS50142"/>
    </source>
</evidence>
<dbReference type="Proteomes" id="UP001187192">
    <property type="component" value="Unassembled WGS sequence"/>
</dbReference>
<dbReference type="SMART" id="SM00535">
    <property type="entry name" value="RIBOc"/>
    <property type="match status" value="1"/>
</dbReference>
<keyword evidence="3" id="KW-1185">Reference proteome</keyword>
<comment type="caution">
    <text evidence="2">The sequence shown here is derived from an EMBL/GenBank/DDBJ whole genome shotgun (WGS) entry which is preliminary data.</text>
</comment>
<dbReference type="Pfam" id="PF14622">
    <property type="entry name" value="Ribonucleas_3_3"/>
    <property type="match status" value="1"/>
</dbReference>
<dbReference type="Gene3D" id="1.10.1520.10">
    <property type="entry name" value="Ribonuclease III domain"/>
    <property type="match status" value="1"/>
</dbReference>
<protein>
    <recommendedName>
        <fullName evidence="1">RNase III domain-containing protein</fullName>
    </recommendedName>
</protein>
<feature type="domain" description="RNase III" evidence="1">
    <location>
        <begin position="1"/>
        <end position="99"/>
    </location>
</feature>
<accession>A0AA88A525</accession>
<dbReference type="AlphaFoldDB" id="A0AA88A525"/>
<gene>
    <name evidence="2" type="ORF">TIFTF001_015035</name>
</gene>
<dbReference type="InterPro" id="IPR036389">
    <property type="entry name" value="RNase_III_sf"/>
</dbReference>
<evidence type="ECO:0000313" key="2">
    <source>
        <dbReference type="EMBL" id="GMN45845.1"/>
    </source>
</evidence>